<reference evidence="2" key="1">
    <citation type="submission" date="2014-12" db="EMBL/GenBank/DDBJ databases">
        <title>Insight into the proteome of Arion vulgaris.</title>
        <authorList>
            <person name="Aradska J."/>
            <person name="Bulat T."/>
            <person name="Smidak R."/>
            <person name="Sarate P."/>
            <person name="Gangsoo J."/>
            <person name="Sialana F."/>
            <person name="Bilban M."/>
            <person name="Lubec G."/>
        </authorList>
    </citation>
    <scope>NUCLEOTIDE SEQUENCE</scope>
    <source>
        <tissue evidence="2">Skin</tissue>
    </source>
</reference>
<keyword evidence="1" id="KW-0812">Transmembrane</keyword>
<accession>A0A0B6YCX0</accession>
<keyword evidence="1" id="KW-0472">Membrane</keyword>
<feature type="transmembrane region" description="Helical" evidence="1">
    <location>
        <begin position="29"/>
        <end position="51"/>
    </location>
</feature>
<organism evidence="2">
    <name type="scientific">Arion vulgaris</name>
    <dbReference type="NCBI Taxonomy" id="1028688"/>
    <lineage>
        <taxon>Eukaryota</taxon>
        <taxon>Metazoa</taxon>
        <taxon>Spiralia</taxon>
        <taxon>Lophotrochozoa</taxon>
        <taxon>Mollusca</taxon>
        <taxon>Gastropoda</taxon>
        <taxon>Heterobranchia</taxon>
        <taxon>Euthyneura</taxon>
        <taxon>Panpulmonata</taxon>
        <taxon>Eupulmonata</taxon>
        <taxon>Stylommatophora</taxon>
        <taxon>Helicina</taxon>
        <taxon>Arionoidea</taxon>
        <taxon>Arionidae</taxon>
        <taxon>Arion</taxon>
    </lineage>
</organism>
<dbReference type="AlphaFoldDB" id="A0A0B6YCX0"/>
<feature type="non-terminal residue" evidence="2">
    <location>
        <position position="1"/>
    </location>
</feature>
<keyword evidence="1" id="KW-1133">Transmembrane helix</keyword>
<evidence type="ECO:0000313" key="2">
    <source>
        <dbReference type="EMBL" id="CEK53948.1"/>
    </source>
</evidence>
<name>A0A0B6YCX0_9EUPU</name>
<protein>
    <submittedName>
        <fullName evidence="2">Uncharacterized protein</fullName>
    </submittedName>
</protein>
<sequence length="62" mass="7339">DKWEQNVDWAWYRRFNQQYTADSNMDTRFVFLVVGDSAPLGLPAALLMRYFSNQQPIINSRP</sequence>
<gene>
    <name evidence="2" type="primary">ORF21615</name>
</gene>
<proteinExistence type="predicted"/>
<dbReference type="EMBL" id="HACG01007083">
    <property type="protein sequence ID" value="CEK53948.1"/>
    <property type="molecule type" value="Transcribed_RNA"/>
</dbReference>
<evidence type="ECO:0000256" key="1">
    <source>
        <dbReference type="SAM" id="Phobius"/>
    </source>
</evidence>